<evidence type="ECO:0000313" key="2">
    <source>
        <dbReference type="EMBL" id="MBW78179.1"/>
    </source>
</evidence>
<proteinExistence type="predicted"/>
<name>A0A2M4DKV9_ANODA</name>
<feature type="signal peptide" evidence="1">
    <location>
        <begin position="1"/>
        <end position="30"/>
    </location>
</feature>
<dbReference type="EMBL" id="GGFL01014001">
    <property type="protein sequence ID" value="MBW78179.1"/>
    <property type="molecule type" value="Transcribed_RNA"/>
</dbReference>
<protein>
    <submittedName>
        <fullName evidence="2">Putative secreted protein</fullName>
    </submittedName>
</protein>
<accession>A0A2M4DKV9</accession>
<feature type="chain" id="PRO_5014837659" evidence="1">
    <location>
        <begin position="31"/>
        <end position="76"/>
    </location>
</feature>
<sequence>MCLAPGGTPCGLLLIELMLCFSFYMPSSLALQKGRAYTIVSLHTIANHLESPLENNFTNPEETPGTRVAVGIDGTC</sequence>
<evidence type="ECO:0000256" key="1">
    <source>
        <dbReference type="SAM" id="SignalP"/>
    </source>
</evidence>
<keyword evidence="1" id="KW-0732">Signal</keyword>
<organism evidence="2">
    <name type="scientific">Anopheles darlingi</name>
    <name type="common">Mosquito</name>
    <dbReference type="NCBI Taxonomy" id="43151"/>
    <lineage>
        <taxon>Eukaryota</taxon>
        <taxon>Metazoa</taxon>
        <taxon>Ecdysozoa</taxon>
        <taxon>Arthropoda</taxon>
        <taxon>Hexapoda</taxon>
        <taxon>Insecta</taxon>
        <taxon>Pterygota</taxon>
        <taxon>Neoptera</taxon>
        <taxon>Endopterygota</taxon>
        <taxon>Diptera</taxon>
        <taxon>Nematocera</taxon>
        <taxon>Culicoidea</taxon>
        <taxon>Culicidae</taxon>
        <taxon>Anophelinae</taxon>
        <taxon>Anopheles</taxon>
    </lineage>
</organism>
<dbReference type="AlphaFoldDB" id="A0A2M4DKV9"/>
<reference evidence="2" key="1">
    <citation type="submission" date="2018-01" db="EMBL/GenBank/DDBJ databases">
        <title>An insight into the sialome of Amazonian anophelines.</title>
        <authorList>
            <person name="Ribeiro J.M."/>
            <person name="Scarpassa V."/>
            <person name="Calvo E."/>
        </authorList>
    </citation>
    <scope>NUCLEOTIDE SEQUENCE</scope>
</reference>